<organism evidence="4">
    <name type="scientific">Chelativorans sp. (strain BNC1)</name>
    <dbReference type="NCBI Taxonomy" id="266779"/>
    <lineage>
        <taxon>Bacteria</taxon>
        <taxon>Pseudomonadati</taxon>
        <taxon>Pseudomonadota</taxon>
        <taxon>Alphaproteobacteria</taxon>
        <taxon>Hyphomicrobiales</taxon>
        <taxon>Phyllobacteriaceae</taxon>
        <taxon>Chelativorans</taxon>
    </lineage>
</organism>
<dbReference type="STRING" id="266779.Meso_3910"/>
<dbReference type="KEGG" id="mes:Meso_3910"/>
<dbReference type="eggNOG" id="COG0599">
    <property type="taxonomic scope" value="Bacteria"/>
</dbReference>
<dbReference type="AlphaFoldDB" id="Q11BE8"/>
<protein>
    <submittedName>
        <fullName evidence="4">Carboxymuconolactone decarboxylase</fullName>
    </submittedName>
</protein>
<keyword evidence="2" id="KW-0732">Signal</keyword>
<dbReference type="HOGENOM" id="CLU_070025_0_2_5"/>
<proteinExistence type="predicted"/>
<dbReference type="InterPro" id="IPR003779">
    <property type="entry name" value="CMD-like"/>
</dbReference>
<dbReference type="GO" id="GO:0051920">
    <property type="term" value="F:peroxiredoxin activity"/>
    <property type="evidence" value="ECO:0007669"/>
    <property type="project" value="InterPro"/>
</dbReference>
<feature type="signal peptide" evidence="2">
    <location>
        <begin position="1"/>
        <end position="20"/>
    </location>
</feature>
<feature type="compositionally biased region" description="Low complexity" evidence="1">
    <location>
        <begin position="16"/>
        <end position="42"/>
    </location>
</feature>
<evidence type="ECO:0000256" key="1">
    <source>
        <dbReference type="SAM" id="MobiDB-lite"/>
    </source>
</evidence>
<dbReference type="EMBL" id="CP000390">
    <property type="protein sequence ID" value="ABG65277.1"/>
    <property type="molecule type" value="Genomic_DNA"/>
</dbReference>
<feature type="region of interest" description="Disordered" evidence="1">
    <location>
        <begin position="16"/>
        <end position="50"/>
    </location>
</feature>
<dbReference type="SUPFAM" id="SSF69118">
    <property type="entry name" value="AhpD-like"/>
    <property type="match status" value="2"/>
</dbReference>
<evidence type="ECO:0000313" key="4">
    <source>
        <dbReference type="EMBL" id="ABG65277.1"/>
    </source>
</evidence>
<dbReference type="OrthoDB" id="7507676at2"/>
<feature type="chain" id="PRO_5004180057" evidence="2">
    <location>
        <begin position="21"/>
        <end position="264"/>
    </location>
</feature>
<gene>
    <name evidence="4" type="ordered locus">Meso_3910</name>
</gene>
<feature type="domain" description="Carboxymuconolactone decarboxylase-like" evidence="3">
    <location>
        <begin position="176"/>
        <end position="260"/>
    </location>
</feature>
<dbReference type="InterPro" id="IPR029032">
    <property type="entry name" value="AhpD-like"/>
</dbReference>
<dbReference type="Gene3D" id="1.20.1290.10">
    <property type="entry name" value="AhpD-like"/>
    <property type="match status" value="2"/>
</dbReference>
<dbReference type="InterPro" id="IPR052512">
    <property type="entry name" value="4CMD/NDH-1_regulator"/>
</dbReference>
<dbReference type="PANTHER" id="PTHR33570:SF9">
    <property type="entry name" value="BLL4600 PROTEIN"/>
    <property type="match status" value="1"/>
</dbReference>
<feature type="domain" description="Carboxymuconolactone decarboxylase-like" evidence="3">
    <location>
        <begin position="54"/>
        <end position="137"/>
    </location>
</feature>
<reference evidence="4" key="1">
    <citation type="submission" date="2006-06" db="EMBL/GenBank/DDBJ databases">
        <title>Complete sequence of chromosome of Chelativorans sp. BNC1.</title>
        <authorList>
            <consortium name="US DOE Joint Genome Institute"/>
            <person name="Copeland A."/>
            <person name="Lucas S."/>
            <person name="Lapidus A."/>
            <person name="Barry K."/>
            <person name="Detter J.C."/>
            <person name="Glavina del Rio T."/>
            <person name="Hammon N."/>
            <person name="Israni S."/>
            <person name="Dalin E."/>
            <person name="Tice H."/>
            <person name="Pitluck S."/>
            <person name="Chertkov O."/>
            <person name="Brettin T."/>
            <person name="Bruce D."/>
            <person name="Han C."/>
            <person name="Tapia R."/>
            <person name="Gilna P."/>
            <person name="Schmutz J."/>
            <person name="Larimer F."/>
            <person name="Land M."/>
            <person name="Hauser L."/>
            <person name="Kyrpides N."/>
            <person name="Mikhailova N."/>
            <person name="Richardson P."/>
        </authorList>
    </citation>
    <scope>NUCLEOTIDE SEQUENCE</scope>
    <source>
        <strain evidence="4">BNC1</strain>
    </source>
</reference>
<dbReference type="PANTHER" id="PTHR33570">
    <property type="entry name" value="4-CARBOXYMUCONOLACTONE DECARBOXYLASE FAMILY PROTEIN"/>
    <property type="match status" value="1"/>
</dbReference>
<sequence precursor="true">MKRAALAFALAFAGATHAQAQSQPPTDQQAQPQQGTQQQNQTRPSGPLQQKLVPGMARYTDEVLFGEIWPGEGLSPRDRSLAVISVLIATNKPAQLRGHLGRALTNGVTPMEASGVLTHLAIYSGWPNAVSALEVYDEVYTERDVDFAALQAELEPLSSSSETDDAANAQLEAVAPKFADLTDRIVHGDLWSRPDLSVRDRSLVTIAALTGTGDIDLMEPYLRRGIEAGLTRDEIAEALTHLAFYAGWGKATKALTVVTETLGG</sequence>
<accession>Q11BE8</accession>
<evidence type="ECO:0000256" key="2">
    <source>
        <dbReference type="SAM" id="SignalP"/>
    </source>
</evidence>
<evidence type="ECO:0000259" key="3">
    <source>
        <dbReference type="Pfam" id="PF02627"/>
    </source>
</evidence>
<name>Q11BE8_CHESB</name>
<dbReference type="Pfam" id="PF02627">
    <property type="entry name" value="CMD"/>
    <property type="match status" value="2"/>
</dbReference>